<dbReference type="EMBL" id="DXFQ01000160">
    <property type="protein sequence ID" value="HIX20621.1"/>
    <property type="molecule type" value="Genomic_DNA"/>
</dbReference>
<keyword evidence="4 10" id="KW-0813">Transport</keyword>
<evidence type="ECO:0000256" key="3">
    <source>
        <dbReference type="ARBA" id="ARBA00007681"/>
    </source>
</evidence>
<comment type="caution">
    <text evidence="11">The sequence shown here is derived from an EMBL/GenBank/DDBJ whole genome shotgun (WGS) entry which is preliminary data.</text>
</comment>
<comment type="similarity">
    <text evidence="3 10">Belongs to the ATPase gamma chain family.</text>
</comment>
<dbReference type="PANTHER" id="PTHR11693:SF22">
    <property type="entry name" value="ATP SYNTHASE SUBUNIT GAMMA, MITOCHONDRIAL"/>
    <property type="match status" value="1"/>
</dbReference>
<dbReference type="GO" id="GO:0046933">
    <property type="term" value="F:proton-transporting ATP synthase activity, rotational mechanism"/>
    <property type="evidence" value="ECO:0007669"/>
    <property type="project" value="UniProtKB-UniRule"/>
</dbReference>
<comment type="subunit">
    <text evidence="10">F-type ATPases have 2 components, CF(1) - the catalytic core - and CF(0) - the membrane proton channel. CF(1) has five subunits: alpha(3), beta(3), gamma(1), delta(1), epsilon(1). CF(0) has three main subunits: a, b and c.</text>
</comment>
<dbReference type="SUPFAM" id="SSF52943">
    <property type="entry name" value="ATP synthase (F1-ATPase), gamma subunit"/>
    <property type="match status" value="1"/>
</dbReference>
<dbReference type="CDD" id="cd12151">
    <property type="entry name" value="F1-ATPase_gamma"/>
    <property type="match status" value="1"/>
</dbReference>
<reference evidence="11" key="1">
    <citation type="journal article" date="2021" name="PeerJ">
        <title>Extensive microbial diversity within the chicken gut microbiome revealed by metagenomics and culture.</title>
        <authorList>
            <person name="Gilroy R."/>
            <person name="Ravi A."/>
            <person name="Getino M."/>
            <person name="Pursley I."/>
            <person name="Horton D.L."/>
            <person name="Alikhan N.F."/>
            <person name="Baker D."/>
            <person name="Gharbi K."/>
            <person name="Hall N."/>
            <person name="Watson M."/>
            <person name="Adriaenssens E.M."/>
            <person name="Foster-Nyarko E."/>
            <person name="Jarju S."/>
            <person name="Secka A."/>
            <person name="Antonio M."/>
            <person name="Oren A."/>
            <person name="Chaudhuri R.R."/>
            <person name="La Ragione R."/>
            <person name="Hildebrand F."/>
            <person name="Pallen M.J."/>
        </authorList>
    </citation>
    <scope>NUCLEOTIDE SEQUENCE</scope>
    <source>
        <strain evidence="11">14975</strain>
    </source>
</reference>
<evidence type="ECO:0000313" key="12">
    <source>
        <dbReference type="Proteomes" id="UP000823964"/>
    </source>
</evidence>
<evidence type="ECO:0000256" key="8">
    <source>
        <dbReference type="ARBA" id="ARBA00023196"/>
    </source>
</evidence>
<dbReference type="PANTHER" id="PTHR11693">
    <property type="entry name" value="ATP SYNTHASE GAMMA CHAIN"/>
    <property type="match status" value="1"/>
</dbReference>
<evidence type="ECO:0000256" key="9">
    <source>
        <dbReference type="ARBA" id="ARBA00023310"/>
    </source>
</evidence>
<keyword evidence="5 10" id="KW-0375">Hydrogen ion transport</keyword>
<dbReference type="GO" id="GO:0042777">
    <property type="term" value="P:proton motive force-driven plasma membrane ATP synthesis"/>
    <property type="evidence" value="ECO:0007669"/>
    <property type="project" value="UniProtKB-UniRule"/>
</dbReference>
<evidence type="ECO:0000256" key="10">
    <source>
        <dbReference type="HAMAP-Rule" id="MF_00815"/>
    </source>
</evidence>
<dbReference type="InterPro" id="IPR000131">
    <property type="entry name" value="ATP_synth_F1_gsu"/>
</dbReference>
<keyword evidence="6 10" id="KW-0406">Ion transport</keyword>
<dbReference type="InterPro" id="IPR035968">
    <property type="entry name" value="ATP_synth_F1_ATPase_gsu"/>
</dbReference>
<dbReference type="PRINTS" id="PR00126">
    <property type="entry name" value="ATPASEGAMMA"/>
</dbReference>
<dbReference type="Gene3D" id="1.10.287.80">
    <property type="entry name" value="ATP synthase, gamma subunit, helix hairpin domain"/>
    <property type="match status" value="1"/>
</dbReference>
<dbReference type="Pfam" id="PF00231">
    <property type="entry name" value="ATP-synt"/>
    <property type="match status" value="1"/>
</dbReference>
<evidence type="ECO:0000256" key="5">
    <source>
        <dbReference type="ARBA" id="ARBA00022781"/>
    </source>
</evidence>
<keyword evidence="10" id="KW-1003">Cell membrane</keyword>
<keyword evidence="7 10" id="KW-0472">Membrane</keyword>
<dbReference type="Gene3D" id="3.40.1380.10">
    <property type="match status" value="1"/>
</dbReference>
<comment type="subcellular location">
    <subcellularLocation>
        <location evidence="10">Cell membrane</location>
        <topology evidence="10">Peripheral membrane protein</topology>
    </subcellularLocation>
    <subcellularLocation>
        <location evidence="2">Membrane</location>
        <topology evidence="2">Peripheral membrane protein</topology>
    </subcellularLocation>
</comment>
<dbReference type="GO" id="GO:0005524">
    <property type="term" value="F:ATP binding"/>
    <property type="evidence" value="ECO:0007669"/>
    <property type="project" value="UniProtKB-UniRule"/>
</dbReference>
<keyword evidence="9 10" id="KW-0066">ATP synthesis</keyword>
<evidence type="ECO:0000313" key="11">
    <source>
        <dbReference type="EMBL" id="HIX20621.1"/>
    </source>
</evidence>
<evidence type="ECO:0000256" key="7">
    <source>
        <dbReference type="ARBA" id="ARBA00023136"/>
    </source>
</evidence>
<dbReference type="HAMAP" id="MF_00815">
    <property type="entry name" value="ATP_synth_gamma_bact"/>
    <property type="match status" value="1"/>
</dbReference>
<proteinExistence type="inferred from homology"/>
<keyword evidence="8 10" id="KW-0139">CF(1)</keyword>
<protein>
    <recommendedName>
        <fullName evidence="10">ATP synthase gamma chain</fullName>
    </recommendedName>
    <alternativeName>
        <fullName evidence="10">ATP synthase F1 sector gamma subunit</fullName>
    </alternativeName>
    <alternativeName>
        <fullName evidence="10">F-ATPase gamma subunit</fullName>
    </alternativeName>
</protein>
<dbReference type="GO" id="GO:0005886">
    <property type="term" value="C:plasma membrane"/>
    <property type="evidence" value="ECO:0007669"/>
    <property type="project" value="UniProtKB-SubCell"/>
</dbReference>
<comment type="function">
    <text evidence="1 10">Produces ATP from ADP in the presence of a proton gradient across the membrane. The gamma chain is believed to be important in regulating ATPase activity and the flow of protons through the CF(0) complex.</text>
</comment>
<sequence length="292" mass="32407">MSNLRDIKRRIKSVRNTSQITKAMQMVASAKMRRAQELALRGRVYVSAIASVFRHLKESLNDVNVELMKTNPHGKTLCIVISTDRGLCGALNSNLLKELLTACPADADYITIGSKLNTQLARCGRQLKASFSLGDSFDEASLKPIMDFIRKGFVSGEYNSVSAIYQKFINVMVQRPQISRLLPINPDELLSMAAAIENEDELNGDQPINYLLEPGPVALLNSLLPLYFTNMLTQMVLEGKASEQSARMVAMKSATENAKTLIGELTLEYNKARQTQITNELLEITTAMKAME</sequence>
<dbReference type="GO" id="GO:0045259">
    <property type="term" value="C:proton-transporting ATP synthase complex"/>
    <property type="evidence" value="ECO:0007669"/>
    <property type="project" value="UniProtKB-KW"/>
</dbReference>
<evidence type="ECO:0000256" key="2">
    <source>
        <dbReference type="ARBA" id="ARBA00004170"/>
    </source>
</evidence>
<evidence type="ECO:0000256" key="1">
    <source>
        <dbReference type="ARBA" id="ARBA00003456"/>
    </source>
</evidence>
<organism evidence="11 12">
    <name type="scientific">Candidatus Akkermansia intestinigallinarum</name>
    <dbReference type="NCBI Taxonomy" id="2838431"/>
    <lineage>
        <taxon>Bacteria</taxon>
        <taxon>Pseudomonadati</taxon>
        <taxon>Verrucomicrobiota</taxon>
        <taxon>Verrucomicrobiia</taxon>
        <taxon>Verrucomicrobiales</taxon>
        <taxon>Akkermansiaceae</taxon>
        <taxon>Akkermansia</taxon>
    </lineage>
</organism>
<dbReference type="AlphaFoldDB" id="A0A9D1VCH6"/>
<reference evidence="11" key="2">
    <citation type="submission" date="2021-04" db="EMBL/GenBank/DDBJ databases">
        <authorList>
            <person name="Gilroy R."/>
        </authorList>
    </citation>
    <scope>NUCLEOTIDE SEQUENCE</scope>
    <source>
        <strain evidence="11">14975</strain>
    </source>
</reference>
<evidence type="ECO:0000256" key="6">
    <source>
        <dbReference type="ARBA" id="ARBA00023065"/>
    </source>
</evidence>
<dbReference type="Proteomes" id="UP000823964">
    <property type="component" value="Unassembled WGS sequence"/>
</dbReference>
<gene>
    <name evidence="10 11" type="primary">atpG</name>
    <name evidence="11" type="ORF">H9862_08495</name>
</gene>
<evidence type="ECO:0000256" key="4">
    <source>
        <dbReference type="ARBA" id="ARBA00022448"/>
    </source>
</evidence>
<accession>A0A9D1VCH6</accession>
<name>A0A9D1VCH6_9BACT</name>
<dbReference type="NCBIfam" id="TIGR01146">
    <property type="entry name" value="ATPsyn_F1gamma"/>
    <property type="match status" value="1"/>
</dbReference>